<keyword evidence="3" id="KW-1185">Reference proteome</keyword>
<reference evidence="3" key="1">
    <citation type="submission" date="2016-11" db="EMBL/GenBank/DDBJ databases">
        <authorList>
            <person name="Varghese N."/>
            <person name="Submissions S."/>
        </authorList>
    </citation>
    <scope>NUCLEOTIDE SEQUENCE [LARGE SCALE GENOMIC DNA]</scope>
    <source>
        <strain evidence="3">DSM 12395</strain>
    </source>
</reference>
<dbReference type="Proteomes" id="UP000184148">
    <property type="component" value="Unassembled WGS sequence"/>
</dbReference>
<organism evidence="2 3">
    <name type="scientific">Desulforamulus putei DSM 12395</name>
    <dbReference type="NCBI Taxonomy" id="1121429"/>
    <lineage>
        <taxon>Bacteria</taxon>
        <taxon>Bacillati</taxon>
        <taxon>Bacillota</taxon>
        <taxon>Clostridia</taxon>
        <taxon>Eubacteriales</taxon>
        <taxon>Peptococcaceae</taxon>
        <taxon>Desulforamulus</taxon>
    </lineage>
</organism>
<accession>A0A1M4VC43</accession>
<protein>
    <submittedName>
        <fullName evidence="2">Uncharacterized protein</fullName>
    </submittedName>
</protein>
<keyword evidence="1" id="KW-0472">Membrane</keyword>
<sequence>MAEEIRWLLADLLLAAVPVMAGGLTLLLHRLVKNLKDGFAARQYWFYLDLLEQTVTVVVKSLMPRVNQMKSLNQERRLTPEQITQVQREAREMVMNQLSQAARQALGRLYRDLDSMITARIEAEVFDVKRGGRPANLQESCQLPEK</sequence>
<proteinExistence type="predicted"/>
<gene>
    <name evidence="2" type="ORF">SAMN02745133_00877</name>
</gene>
<name>A0A1M4VC43_9FIRM</name>
<evidence type="ECO:0000256" key="1">
    <source>
        <dbReference type="SAM" id="Phobius"/>
    </source>
</evidence>
<dbReference type="STRING" id="1121429.SAMN02745133_00877"/>
<dbReference type="EMBL" id="FQUY01000004">
    <property type="protein sequence ID" value="SHE66507.1"/>
    <property type="molecule type" value="Genomic_DNA"/>
</dbReference>
<evidence type="ECO:0000313" key="3">
    <source>
        <dbReference type="Proteomes" id="UP000184148"/>
    </source>
</evidence>
<dbReference type="OrthoDB" id="1787487at2"/>
<evidence type="ECO:0000313" key="2">
    <source>
        <dbReference type="EMBL" id="SHE66507.1"/>
    </source>
</evidence>
<keyword evidence="1" id="KW-0812">Transmembrane</keyword>
<dbReference type="AlphaFoldDB" id="A0A1M4VC43"/>
<keyword evidence="1" id="KW-1133">Transmembrane helix</keyword>
<feature type="transmembrane region" description="Helical" evidence="1">
    <location>
        <begin position="12"/>
        <end position="32"/>
    </location>
</feature>
<dbReference type="RefSeq" id="WP_073236315.1">
    <property type="nucleotide sequence ID" value="NZ_FQUY01000004.1"/>
</dbReference>